<organism evidence="3 4">
    <name type="scientific">Candidatus Desantisbacteria bacterium CG2_30_40_21</name>
    <dbReference type="NCBI Taxonomy" id="1817895"/>
    <lineage>
        <taxon>Bacteria</taxon>
        <taxon>Candidatus Desantisiibacteriota</taxon>
    </lineage>
</organism>
<dbReference type="InterPro" id="IPR007522">
    <property type="entry name" value="CRISPR-assoc_prot_TM1795"/>
</dbReference>
<comment type="caution">
    <text evidence="3">The sequence shown here is derived from an EMBL/GenBank/DDBJ whole genome shotgun (WGS) entry which is preliminary data.</text>
</comment>
<dbReference type="NCBIfam" id="TIGR01894">
    <property type="entry name" value="cas_TM1795_cmr1"/>
    <property type="match status" value="1"/>
</dbReference>
<dbReference type="InterPro" id="IPR005537">
    <property type="entry name" value="RAMP_III_fam"/>
</dbReference>
<name>A0A1J5EF34_9BACT</name>
<accession>A0A1J5EF34</accession>
<keyword evidence="1" id="KW-0051">Antiviral defense</keyword>
<protein>
    <submittedName>
        <fullName evidence="3">Type III-B CRISPR module RAMP protein Cmr1</fullName>
    </submittedName>
</protein>
<feature type="domain" description="CRISPR type III-associated protein" evidence="2">
    <location>
        <begin position="7"/>
        <end position="172"/>
    </location>
</feature>
<gene>
    <name evidence="3" type="ORF">AUJ95_02405</name>
</gene>
<sequence>MDRLTVTLKIVTPMFLGGADQSPSDGIRPPSVKGVLRFWWRALNWGRFKAKVVDDAVALKKMHDEEKLLFGSAAEEENGKQIGGQGCFLLNVKHGLLTPVQPDFPRFPGRKYLAGMGLDNRAAIPANVEFEIMLRFRRGTDSLLIANIEETLCMIGLFGGFGSRSRRGFGSVVRLIKHGEQLRLPTDIKISAEIEWLKSKFTGIVGISPFSVLDINSLLYRGNDYNTADEAMETVGHQMNLYRTN</sequence>
<dbReference type="Proteomes" id="UP000183085">
    <property type="component" value="Unassembled WGS sequence"/>
</dbReference>
<evidence type="ECO:0000313" key="3">
    <source>
        <dbReference type="EMBL" id="OIP41958.1"/>
    </source>
</evidence>
<dbReference type="GO" id="GO:0051607">
    <property type="term" value="P:defense response to virus"/>
    <property type="evidence" value="ECO:0007669"/>
    <property type="project" value="UniProtKB-KW"/>
</dbReference>
<dbReference type="EMBL" id="MNYI01000065">
    <property type="protein sequence ID" value="OIP41958.1"/>
    <property type="molecule type" value="Genomic_DNA"/>
</dbReference>
<evidence type="ECO:0000256" key="1">
    <source>
        <dbReference type="ARBA" id="ARBA00023118"/>
    </source>
</evidence>
<evidence type="ECO:0000313" key="4">
    <source>
        <dbReference type="Proteomes" id="UP000183085"/>
    </source>
</evidence>
<proteinExistence type="predicted"/>
<dbReference type="AlphaFoldDB" id="A0A1J5EF34"/>
<reference evidence="3 4" key="1">
    <citation type="journal article" date="2016" name="Environ. Microbiol.">
        <title>Genomic resolution of a cold subsurface aquifer community provides metabolic insights for novel microbes adapted to high CO concentrations.</title>
        <authorList>
            <person name="Probst A.J."/>
            <person name="Castelle C.J."/>
            <person name="Singh A."/>
            <person name="Brown C.T."/>
            <person name="Anantharaman K."/>
            <person name="Sharon I."/>
            <person name="Hug L.A."/>
            <person name="Burstein D."/>
            <person name="Emerson J.B."/>
            <person name="Thomas B.C."/>
            <person name="Banfield J.F."/>
        </authorList>
    </citation>
    <scope>NUCLEOTIDE SEQUENCE [LARGE SCALE GENOMIC DNA]</scope>
    <source>
        <strain evidence="3">CG2_30_40_21</strain>
    </source>
</reference>
<dbReference type="Pfam" id="PF03787">
    <property type="entry name" value="RAMPs"/>
    <property type="match status" value="1"/>
</dbReference>
<dbReference type="STRING" id="1817895.AUJ95_02405"/>
<evidence type="ECO:0000259" key="2">
    <source>
        <dbReference type="Pfam" id="PF03787"/>
    </source>
</evidence>